<feature type="domain" description="FAD dependent oxidoreductase" evidence="7">
    <location>
        <begin position="8"/>
        <end position="362"/>
    </location>
</feature>
<keyword evidence="4" id="KW-0274">FAD</keyword>
<dbReference type="Proteomes" id="UP000218172">
    <property type="component" value="Unassembled WGS sequence"/>
</dbReference>
<accession>A0A2A4MSE6</accession>
<feature type="domain" description="Alpha-glycerophosphate oxidase C-terminal" evidence="8">
    <location>
        <begin position="388"/>
        <end position="483"/>
    </location>
</feature>
<dbReference type="PROSITE" id="PS00977">
    <property type="entry name" value="FAD_G3PDH_1"/>
    <property type="match status" value="1"/>
</dbReference>
<evidence type="ECO:0000313" key="10">
    <source>
        <dbReference type="Proteomes" id="UP000218172"/>
    </source>
</evidence>
<dbReference type="InterPro" id="IPR031656">
    <property type="entry name" value="DAO_C"/>
</dbReference>
<reference evidence="10" key="1">
    <citation type="submission" date="2017-08" db="EMBL/GenBank/DDBJ databases">
        <title>A dynamic microbial community with high functional redundancy inhabits the cold, oxic subseafloor aquifer.</title>
        <authorList>
            <person name="Tully B.J."/>
            <person name="Wheat C.G."/>
            <person name="Glazer B.T."/>
            <person name="Huber J.A."/>
        </authorList>
    </citation>
    <scope>NUCLEOTIDE SEQUENCE [LARGE SCALE GENOMIC DNA]</scope>
</reference>
<sequence>MTDSKPLDLVIIGGGINGAGIAADASGRGLAVALYEMNDLASATSSASTKLIHGGLRYLENYEFALVRKSLQEREVLLAKAPHIIRPLALRLPHRQFLRPKWMIRLGLFLYDFLGKRVTLPRSRKISFSQDGPLQASFKDGFEYYDAKVDDSRLVILNARQAQDNGAAIHTRMECVSAIATGGVWELVFLNHLTGQQSKIHARAVVNATGPWVSQLLSGSFSQADTHQITLVKGCHIIVPNLYSSSEAYFLQNDDGRVVFVIPYAQDFTLIGTTEVNFQGDPASAVISDQEVDYLIDVVNTHFKKTLTKQDVVHHFAGVRPLVGAENGENTKSAVAGKISRDYRLHLNIDEAPLVSVYGGKITTYRLLAEQTMALLKPFFTQMTDDWTEQAALPGGDFSDVTSLRVKMIADYPWMPAKILERWLESYGSLIPQLINTAQAVADFGVHFGHGLYQQEVDYLKECEWALTPEDILWRRSKLGLIFSSRECKNLQDYLQQGLQYSNDNRLHQTA</sequence>
<evidence type="ECO:0000259" key="7">
    <source>
        <dbReference type="Pfam" id="PF01266"/>
    </source>
</evidence>
<comment type="cofactor">
    <cofactor evidence="1 6">
        <name>FAD</name>
        <dbReference type="ChEBI" id="CHEBI:57692"/>
    </cofactor>
</comment>
<keyword evidence="3 6" id="KW-0285">Flavoprotein</keyword>
<dbReference type="SUPFAM" id="SSF51905">
    <property type="entry name" value="FAD/NAD(P)-binding domain"/>
    <property type="match status" value="1"/>
</dbReference>
<organism evidence="9 10">
    <name type="scientific">SAR86 cluster bacterium</name>
    <dbReference type="NCBI Taxonomy" id="2030880"/>
    <lineage>
        <taxon>Bacteria</taxon>
        <taxon>Pseudomonadati</taxon>
        <taxon>Pseudomonadota</taxon>
        <taxon>Gammaproteobacteria</taxon>
        <taxon>SAR86 cluster</taxon>
    </lineage>
</organism>
<dbReference type="GO" id="GO:0009331">
    <property type="term" value="C:glycerol-3-phosphate dehydrogenase (FAD) complex"/>
    <property type="evidence" value="ECO:0007669"/>
    <property type="project" value="UniProtKB-UniRule"/>
</dbReference>
<dbReference type="EMBL" id="NVQR01000033">
    <property type="protein sequence ID" value="PCH62778.1"/>
    <property type="molecule type" value="Genomic_DNA"/>
</dbReference>
<dbReference type="GO" id="GO:0046168">
    <property type="term" value="P:glycerol-3-phosphate catabolic process"/>
    <property type="evidence" value="ECO:0007669"/>
    <property type="project" value="TreeGrafter"/>
</dbReference>
<evidence type="ECO:0000256" key="3">
    <source>
        <dbReference type="ARBA" id="ARBA00022630"/>
    </source>
</evidence>
<dbReference type="InterPro" id="IPR000447">
    <property type="entry name" value="G3P_DH_FAD-dep"/>
</dbReference>
<dbReference type="AlphaFoldDB" id="A0A2A4MSE6"/>
<dbReference type="Gene3D" id="1.10.8.870">
    <property type="entry name" value="Alpha-glycerophosphate oxidase, cap domain"/>
    <property type="match status" value="1"/>
</dbReference>
<comment type="caution">
    <text evidence="9">The sequence shown here is derived from an EMBL/GenBank/DDBJ whole genome shotgun (WGS) entry which is preliminary data.</text>
</comment>
<evidence type="ECO:0000256" key="1">
    <source>
        <dbReference type="ARBA" id="ARBA00001974"/>
    </source>
</evidence>
<protein>
    <recommendedName>
        <fullName evidence="6">Glycerol-3-phosphate dehydrogenase</fullName>
        <ecNumber evidence="6">1.1.5.3</ecNumber>
    </recommendedName>
</protein>
<dbReference type="PANTHER" id="PTHR11985:SF15">
    <property type="entry name" value="GLYCEROL-3-PHOSPHATE DEHYDROGENASE, MITOCHONDRIAL"/>
    <property type="match status" value="1"/>
</dbReference>
<dbReference type="NCBIfam" id="NF008899">
    <property type="entry name" value="PRK12266.1"/>
    <property type="match status" value="1"/>
</dbReference>
<comment type="similarity">
    <text evidence="2 6">Belongs to the FAD-dependent glycerol-3-phosphate dehydrogenase family.</text>
</comment>
<gene>
    <name evidence="9" type="ORF">COC19_02325</name>
</gene>
<dbReference type="EC" id="1.1.5.3" evidence="6"/>
<evidence type="ECO:0000313" key="9">
    <source>
        <dbReference type="EMBL" id="PCH62778.1"/>
    </source>
</evidence>
<dbReference type="Gene3D" id="3.50.50.60">
    <property type="entry name" value="FAD/NAD(P)-binding domain"/>
    <property type="match status" value="1"/>
</dbReference>
<dbReference type="PANTHER" id="PTHR11985">
    <property type="entry name" value="GLYCEROL-3-PHOSPHATE DEHYDROGENASE"/>
    <property type="match status" value="1"/>
</dbReference>
<keyword evidence="5 6" id="KW-0560">Oxidoreductase</keyword>
<dbReference type="Pfam" id="PF16901">
    <property type="entry name" value="DAO_C"/>
    <property type="match status" value="1"/>
</dbReference>
<dbReference type="Gene3D" id="3.30.9.10">
    <property type="entry name" value="D-Amino Acid Oxidase, subunit A, domain 2"/>
    <property type="match status" value="1"/>
</dbReference>
<dbReference type="InterPro" id="IPR036188">
    <property type="entry name" value="FAD/NAD-bd_sf"/>
</dbReference>
<dbReference type="Pfam" id="PF01266">
    <property type="entry name" value="DAO"/>
    <property type="match status" value="1"/>
</dbReference>
<evidence type="ECO:0000256" key="6">
    <source>
        <dbReference type="RuleBase" id="RU361217"/>
    </source>
</evidence>
<evidence type="ECO:0000256" key="2">
    <source>
        <dbReference type="ARBA" id="ARBA00007330"/>
    </source>
</evidence>
<evidence type="ECO:0000259" key="8">
    <source>
        <dbReference type="Pfam" id="PF16901"/>
    </source>
</evidence>
<dbReference type="NCBIfam" id="NF009906">
    <property type="entry name" value="PRK13369.1"/>
    <property type="match status" value="1"/>
</dbReference>
<dbReference type="PRINTS" id="PR01001">
    <property type="entry name" value="FADG3PDH"/>
</dbReference>
<dbReference type="PROSITE" id="PS00978">
    <property type="entry name" value="FAD_G3PDH_2"/>
    <property type="match status" value="1"/>
</dbReference>
<dbReference type="Gene3D" id="6.10.250.1890">
    <property type="match status" value="1"/>
</dbReference>
<proteinExistence type="inferred from homology"/>
<evidence type="ECO:0000256" key="5">
    <source>
        <dbReference type="ARBA" id="ARBA00023002"/>
    </source>
</evidence>
<comment type="catalytic activity">
    <reaction evidence="6">
        <text>a quinone + sn-glycerol 3-phosphate = dihydroxyacetone phosphate + a quinol</text>
        <dbReference type="Rhea" id="RHEA:18977"/>
        <dbReference type="ChEBI" id="CHEBI:24646"/>
        <dbReference type="ChEBI" id="CHEBI:57597"/>
        <dbReference type="ChEBI" id="CHEBI:57642"/>
        <dbReference type="ChEBI" id="CHEBI:132124"/>
        <dbReference type="EC" id="1.1.5.3"/>
    </reaction>
</comment>
<evidence type="ECO:0000256" key="4">
    <source>
        <dbReference type="ARBA" id="ARBA00022827"/>
    </source>
</evidence>
<dbReference type="GO" id="GO:0004368">
    <property type="term" value="F:glycerol-3-phosphate dehydrogenase (quinone) activity"/>
    <property type="evidence" value="ECO:0007669"/>
    <property type="project" value="UniProtKB-EC"/>
</dbReference>
<dbReference type="InterPro" id="IPR006076">
    <property type="entry name" value="FAD-dep_OxRdtase"/>
</dbReference>
<name>A0A2A4MSE6_9GAMM</name>
<dbReference type="InterPro" id="IPR038299">
    <property type="entry name" value="DAO_C_sf"/>
</dbReference>